<gene>
    <name evidence="2" type="ORF">EVAR_45290_1</name>
</gene>
<evidence type="ECO:0000313" key="3">
    <source>
        <dbReference type="Proteomes" id="UP000299102"/>
    </source>
</evidence>
<reference evidence="2 3" key="1">
    <citation type="journal article" date="2019" name="Commun. Biol.">
        <title>The bagworm genome reveals a unique fibroin gene that provides high tensile strength.</title>
        <authorList>
            <person name="Kono N."/>
            <person name="Nakamura H."/>
            <person name="Ohtoshi R."/>
            <person name="Tomita M."/>
            <person name="Numata K."/>
            <person name="Arakawa K."/>
        </authorList>
    </citation>
    <scope>NUCLEOTIDE SEQUENCE [LARGE SCALE GENOMIC DNA]</scope>
</reference>
<proteinExistence type="predicted"/>
<name>A0A4C1YCA8_EUMVA</name>
<comment type="caution">
    <text evidence="2">The sequence shown here is derived from an EMBL/GenBank/DDBJ whole genome shotgun (WGS) entry which is preliminary data.</text>
</comment>
<evidence type="ECO:0000256" key="1">
    <source>
        <dbReference type="SAM" id="MobiDB-lite"/>
    </source>
</evidence>
<feature type="compositionally biased region" description="Basic and acidic residues" evidence="1">
    <location>
        <begin position="7"/>
        <end position="22"/>
    </location>
</feature>
<dbReference type="EMBL" id="BGZK01001128">
    <property type="protein sequence ID" value="GBP71975.1"/>
    <property type="molecule type" value="Genomic_DNA"/>
</dbReference>
<evidence type="ECO:0000313" key="2">
    <source>
        <dbReference type="EMBL" id="GBP71975.1"/>
    </source>
</evidence>
<feature type="region of interest" description="Disordered" evidence="1">
    <location>
        <begin position="1"/>
        <end position="22"/>
    </location>
</feature>
<dbReference type="AlphaFoldDB" id="A0A4C1YCA8"/>
<organism evidence="2 3">
    <name type="scientific">Eumeta variegata</name>
    <name type="common">Bagworm moth</name>
    <name type="synonym">Eumeta japonica</name>
    <dbReference type="NCBI Taxonomy" id="151549"/>
    <lineage>
        <taxon>Eukaryota</taxon>
        <taxon>Metazoa</taxon>
        <taxon>Ecdysozoa</taxon>
        <taxon>Arthropoda</taxon>
        <taxon>Hexapoda</taxon>
        <taxon>Insecta</taxon>
        <taxon>Pterygota</taxon>
        <taxon>Neoptera</taxon>
        <taxon>Endopterygota</taxon>
        <taxon>Lepidoptera</taxon>
        <taxon>Glossata</taxon>
        <taxon>Ditrysia</taxon>
        <taxon>Tineoidea</taxon>
        <taxon>Psychidae</taxon>
        <taxon>Oiketicinae</taxon>
        <taxon>Eumeta</taxon>
    </lineage>
</organism>
<protein>
    <submittedName>
        <fullName evidence="2">Uncharacterized protein</fullName>
    </submittedName>
</protein>
<accession>A0A4C1YCA8</accession>
<sequence>MHSKSGAKKESGLDRDETKDEERYRMMDTASTFYRKERSKTSIETGSKFNCIRKRKCIQHLQEGVRTVYAKRPDYDSRAALSSAPEIIRSVGRGACADTDQTLADQNIFRELINIAHSTTMYRNYEIDSGVFLDLNFSLGLNFDLGRCCRFLSSSRSRPLRPSLIHQFFALLLHLRTKSSTKPKVSLYLATFVSAQLEGPPFVSAAGDDNSVEPPL</sequence>
<dbReference type="Proteomes" id="UP000299102">
    <property type="component" value="Unassembled WGS sequence"/>
</dbReference>
<keyword evidence="3" id="KW-1185">Reference proteome</keyword>